<dbReference type="Pfam" id="PF04545">
    <property type="entry name" value="Sigma70_r4"/>
    <property type="match status" value="1"/>
</dbReference>
<dbReference type="CDD" id="cd06171">
    <property type="entry name" value="Sigma70_r4"/>
    <property type="match status" value="1"/>
</dbReference>
<keyword evidence="3" id="KW-1185">Reference proteome</keyword>
<accession>A0A1S5QTQ8</accession>
<dbReference type="EMBL" id="KU836751">
    <property type="protein sequence ID" value="AMR60083.1"/>
    <property type="molecule type" value="Genomic_DNA"/>
</dbReference>
<evidence type="ECO:0000259" key="1">
    <source>
        <dbReference type="Pfam" id="PF04545"/>
    </source>
</evidence>
<dbReference type="GO" id="GO:0003899">
    <property type="term" value="F:DNA-directed RNA polymerase activity"/>
    <property type="evidence" value="ECO:0007669"/>
    <property type="project" value="UniProtKB-EC"/>
</dbReference>
<dbReference type="Gene3D" id="1.10.10.10">
    <property type="entry name" value="Winged helix-like DNA-binding domain superfamily/Winged helix DNA-binding domain"/>
    <property type="match status" value="1"/>
</dbReference>
<dbReference type="GO" id="GO:0006352">
    <property type="term" value="P:DNA-templated transcription initiation"/>
    <property type="evidence" value="ECO:0007669"/>
    <property type="project" value="InterPro"/>
</dbReference>
<organism evidence="2 3">
    <name type="scientific">Bacillus phage Leo2</name>
    <dbReference type="NCBI Taxonomy" id="1815973"/>
    <lineage>
        <taxon>Viruses</taxon>
        <taxon>Duplodnaviria</taxon>
        <taxon>Heunggongvirae</taxon>
        <taxon>Uroviricota</taxon>
        <taxon>Caudoviricetes</taxon>
        <taxon>Ehrlichviridae</taxon>
        <taxon>Andromedavirus</taxon>
        <taxon>Andromedavirus leo2</taxon>
    </lineage>
</organism>
<dbReference type="EC" id="2.7.7.6" evidence="2"/>
<keyword evidence="2" id="KW-0808">Transferase</keyword>
<dbReference type="SUPFAM" id="SSF88659">
    <property type="entry name" value="Sigma3 and sigma4 domains of RNA polymerase sigma factors"/>
    <property type="match status" value="1"/>
</dbReference>
<dbReference type="NCBIfam" id="TIGR02937">
    <property type="entry name" value="sigma70-ECF"/>
    <property type="match status" value="1"/>
</dbReference>
<evidence type="ECO:0000313" key="3">
    <source>
        <dbReference type="Proteomes" id="UP000223773"/>
    </source>
</evidence>
<dbReference type="Proteomes" id="UP000223773">
    <property type="component" value="Segment"/>
</dbReference>
<evidence type="ECO:0000313" key="2">
    <source>
        <dbReference type="EMBL" id="AMR60083.1"/>
    </source>
</evidence>
<name>A0A1S5QTQ8_9CAUD</name>
<proteinExistence type="predicted"/>
<protein>
    <submittedName>
        <fullName evidence="2">RNA polymerase</fullName>
        <ecNumber evidence="2">2.7.7.6</ecNumber>
    </submittedName>
</protein>
<dbReference type="InterPro" id="IPR014284">
    <property type="entry name" value="RNA_pol_sigma-70_dom"/>
</dbReference>
<dbReference type="InterPro" id="IPR013324">
    <property type="entry name" value="RNA_pol_sigma_r3/r4-like"/>
</dbReference>
<dbReference type="InterPro" id="IPR036388">
    <property type="entry name" value="WH-like_DNA-bd_sf"/>
</dbReference>
<gene>
    <name evidence="2" type="ORF">LEO2_44</name>
</gene>
<dbReference type="InterPro" id="IPR007630">
    <property type="entry name" value="RNA_pol_sigma70_r4"/>
</dbReference>
<sequence>MNSLRELDQFRAKISKKVAPIKRDQNEDRFLVGGFIRGDEECGFKLLKRYADVVSYIYNVPHKPKNRAGSTITIDWTASDKEDLFQEIMMHFFQLCYEYDATKGTFAALIIGKLHNRVYNTFFNAVADTKINEKALPEGVDFVDEVRSILNTEEDEREITAETANLYAAFNSLTDLQKQVINLIVIKGWTLKESADELGMSKQATRQAKERAIKTMREYLEGMELA</sequence>
<keyword evidence="2" id="KW-0548">Nucleotidyltransferase</keyword>
<dbReference type="GO" id="GO:0003700">
    <property type="term" value="F:DNA-binding transcription factor activity"/>
    <property type="evidence" value="ECO:0007669"/>
    <property type="project" value="InterPro"/>
</dbReference>
<reference evidence="3" key="1">
    <citation type="submission" date="2016-02" db="EMBL/GenBank/DDBJ databases">
        <authorList>
            <person name="Morales N."/>
            <person name="Badran S."/>
            <person name="Schick P."/>
            <person name="Jacoby B."/>
            <person name="Reddi K."/>
            <person name="Villella W."/>
            <person name="Sanders E.R."/>
            <person name="Lorenz T.C."/>
        </authorList>
    </citation>
    <scope>NUCLEOTIDE SEQUENCE [LARGE SCALE GENOMIC DNA]</scope>
</reference>
<feature type="domain" description="RNA polymerase sigma-70 region 4" evidence="1">
    <location>
        <begin position="169"/>
        <end position="218"/>
    </location>
</feature>